<evidence type="ECO:0000259" key="1">
    <source>
        <dbReference type="PROSITE" id="PS51792"/>
    </source>
</evidence>
<gene>
    <name evidence="2" type="ORF">J4Q44_G00170120</name>
</gene>
<dbReference type="InterPro" id="IPR039058">
    <property type="entry name" value="Yippee_fam"/>
</dbReference>
<accession>A0AAN8LIC6</accession>
<feature type="domain" description="Yippee" evidence="1">
    <location>
        <begin position="50"/>
        <end position="145"/>
    </location>
</feature>
<dbReference type="EMBL" id="JAGTTL010000015">
    <property type="protein sequence ID" value="KAK6311348.1"/>
    <property type="molecule type" value="Genomic_DNA"/>
</dbReference>
<comment type="caution">
    <text evidence="2">The sequence shown here is derived from an EMBL/GenBank/DDBJ whole genome shotgun (WGS) entry which is preliminary data.</text>
</comment>
<evidence type="ECO:0000313" key="2">
    <source>
        <dbReference type="EMBL" id="KAK6311348.1"/>
    </source>
</evidence>
<dbReference type="AlphaFoldDB" id="A0AAN8LIC6"/>
<dbReference type="PROSITE" id="PS51792">
    <property type="entry name" value="YIPPEE"/>
    <property type="match status" value="1"/>
</dbReference>
<evidence type="ECO:0000313" key="3">
    <source>
        <dbReference type="Proteomes" id="UP001356427"/>
    </source>
</evidence>
<keyword evidence="3" id="KW-1185">Reference proteome</keyword>
<protein>
    <recommendedName>
        <fullName evidence="1">Yippee domain-containing protein</fullName>
    </recommendedName>
</protein>
<dbReference type="InterPro" id="IPR034751">
    <property type="entry name" value="Yippee"/>
</dbReference>
<dbReference type="Proteomes" id="UP001356427">
    <property type="component" value="Unassembled WGS sequence"/>
</dbReference>
<dbReference type="PANTHER" id="PTHR13848">
    <property type="entry name" value="PROTEIN YIPPEE-LIKE CG15309-RELATED"/>
    <property type="match status" value="1"/>
</dbReference>
<proteinExistence type="predicted"/>
<reference evidence="2 3" key="1">
    <citation type="submission" date="2021-04" db="EMBL/GenBank/DDBJ databases">
        <authorList>
            <person name="De Guttry C."/>
            <person name="Zahm M."/>
            <person name="Klopp C."/>
            <person name="Cabau C."/>
            <person name="Louis A."/>
            <person name="Berthelot C."/>
            <person name="Parey E."/>
            <person name="Roest Crollius H."/>
            <person name="Montfort J."/>
            <person name="Robinson-Rechavi M."/>
            <person name="Bucao C."/>
            <person name="Bouchez O."/>
            <person name="Gislard M."/>
            <person name="Lluch J."/>
            <person name="Milhes M."/>
            <person name="Lampietro C."/>
            <person name="Lopez Roques C."/>
            <person name="Donnadieu C."/>
            <person name="Braasch I."/>
            <person name="Desvignes T."/>
            <person name="Postlethwait J."/>
            <person name="Bobe J."/>
            <person name="Wedekind C."/>
            <person name="Guiguen Y."/>
        </authorList>
    </citation>
    <scope>NUCLEOTIDE SEQUENCE [LARGE SCALE GENOMIC DNA]</scope>
    <source>
        <strain evidence="2">Cs_M1</strain>
        <tissue evidence="2">Blood</tissue>
    </source>
</reference>
<organism evidence="2 3">
    <name type="scientific">Coregonus suidteri</name>
    <dbReference type="NCBI Taxonomy" id="861788"/>
    <lineage>
        <taxon>Eukaryota</taxon>
        <taxon>Metazoa</taxon>
        <taxon>Chordata</taxon>
        <taxon>Craniata</taxon>
        <taxon>Vertebrata</taxon>
        <taxon>Euteleostomi</taxon>
        <taxon>Actinopterygii</taxon>
        <taxon>Neopterygii</taxon>
        <taxon>Teleostei</taxon>
        <taxon>Protacanthopterygii</taxon>
        <taxon>Salmoniformes</taxon>
        <taxon>Salmonidae</taxon>
        <taxon>Coregoninae</taxon>
        <taxon>Coregonus</taxon>
    </lineage>
</organism>
<sequence length="148" mass="16847">MKYTWNAPVSTCNRSLAMNPPVSTCNAPAGQQRGDCCLIGIRSYTENPITTLDMVKQTKAKTFQAYLDSCHRRYSCVHCRAHLANHDDLISKSFQGSQGRAYLFNSVVNNCHTTLGWKYEQAFELSQKYKEGKFIIELSHMIKDNGWD</sequence>
<name>A0AAN8LIC6_9TELE</name>